<accession>A0A6N2RP14</accession>
<organism evidence="2">
    <name type="scientific">uncultured Anaerotruncus sp</name>
    <dbReference type="NCBI Taxonomy" id="905011"/>
    <lineage>
        <taxon>Bacteria</taxon>
        <taxon>Bacillati</taxon>
        <taxon>Bacillota</taxon>
        <taxon>Clostridia</taxon>
        <taxon>Eubacteriales</taxon>
        <taxon>Oscillospiraceae</taxon>
        <taxon>Anaerotruncus</taxon>
        <taxon>environmental samples</taxon>
    </lineage>
</organism>
<proteinExistence type="predicted"/>
<dbReference type="AlphaFoldDB" id="A0A6N2RP14"/>
<dbReference type="InterPro" id="IPR056133">
    <property type="entry name" value="DUF7716"/>
</dbReference>
<dbReference type="Pfam" id="PF24832">
    <property type="entry name" value="DUF7716"/>
    <property type="match status" value="1"/>
</dbReference>
<feature type="domain" description="DUF7716" evidence="1">
    <location>
        <begin position="7"/>
        <end position="107"/>
    </location>
</feature>
<evidence type="ECO:0000259" key="1">
    <source>
        <dbReference type="Pfam" id="PF24832"/>
    </source>
</evidence>
<sequence>MENMQITTIKDALINAPNLLWSDSLFLPDTLIWGLETKAVICDPDDVESEDDEIPQIAKEMGLPLSIGIQDIQQVMDNARQQVEDCSIEQLFEAFLYYYDNDAFIEF</sequence>
<reference evidence="2" key="1">
    <citation type="submission" date="2019-11" db="EMBL/GenBank/DDBJ databases">
        <authorList>
            <person name="Feng L."/>
        </authorList>
    </citation>
    <scope>NUCLEOTIDE SEQUENCE</scope>
    <source>
        <strain evidence="2">AundefinedLFYP135</strain>
    </source>
</reference>
<protein>
    <recommendedName>
        <fullName evidence="1">DUF7716 domain-containing protein</fullName>
    </recommendedName>
</protein>
<name>A0A6N2RP14_9FIRM</name>
<gene>
    <name evidence="2" type="ORF">AULFYP135_00524</name>
</gene>
<dbReference type="EMBL" id="CACRSL010000003">
    <property type="protein sequence ID" value="VYS82506.1"/>
    <property type="molecule type" value="Genomic_DNA"/>
</dbReference>
<evidence type="ECO:0000313" key="2">
    <source>
        <dbReference type="EMBL" id="VYS82506.1"/>
    </source>
</evidence>